<feature type="transmembrane region" description="Helical" evidence="8">
    <location>
        <begin position="95"/>
        <end position="115"/>
    </location>
</feature>
<keyword evidence="2" id="KW-0813">Transport</keyword>
<evidence type="ECO:0000313" key="11">
    <source>
        <dbReference type="Proteomes" id="UP000468668"/>
    </source>
</evidence>
<evidence type="ECO:0000256" key="6">
    <source>
        <dbReference type="ARBA" id="ARBA00023136"/>
    </source>
</evidence>
<dbReference type="GO" id="GO:0005886">
    <property type="term" value="C:plasma membrane"/>
    <property type="evidence" value="ECO:0007669"/>
    <property type="project" value="UniProtKB-SubCell"/>
</dbReference>
<dbReference type="PROSITE" id="PS50850">
    <property type="entry name" value="MFS"/>
    <property type="match status" value="1"/>
</dbReference>
<dbReference type="Gene3D" id="1.20.1720.10">
    <property type="entry name" value="Multidrug resistance protein D"/>
    <property type="match status" value="1"/>
</dbReference>
<evidence type="ECO:0000256" key="2">
    <source>
        <dbReference type="ARBA" id="ARBA00022448"/>
    </source>
</evidence>
<protein>
    <submittedName>
        <fullName evidence="10">Multidrug efflux MFS transporter</fullName>
    </submittedName>
</protein>
<feature type="transmembrane region" description="Helical" evidence="8">
    <location>
        <begin position="153"/>
        <end position="172"/>
    </location>
</feature>
<keyword evidence="11" id="KW-1185">Reference proteome</keyword>
<keyword evidence="6 8" id="KW-0472">Membrane</keyword>
<dbReference type="Pfam" id="PF07690">
    <property type="entry name" value="MFS_1"/>
    <property type="match status" value="1"/>
</dbReference>
<feature type="transmembrane region" description="Helical" evidence="8">
    <location>
        <begin position="184"/>
        <end position="205"/>
    </location>
</feature>
<feature type="transmembrane region" description="Helical" evidence="8">
    <location>
        <begin position="313"/>
        <end position="336"/>
    </location>
</feature>
<keyword evidence="3" id="KW-1003">Cell membrane</keyword>
<dbReference type="InterPro" id="IPR020846">
    <property type="entry name" value="MFS_dom"/>
</dbReference>
<evidence type="ECO:0000256" key="8">
    <source>
        <dbReference type="SAM" id="Phobius"/>
    </source>
</evidence>
<dbReference type="OrthoDB" id="9812221at2"/>
<feature type="transmembrane region" description="Helical" evidence="8">
    <location>
        <begin position="211"/>
        <end position="231"/>
    </location>
</feature>
<feature type="transmembrane region" description="Helical" evidence="8">
    <location>
        <begin position="389"/>
        <end position="412"/>
    </location>
</feature>
<feature type="transmembrane region" description="Helical" evidence="8">
    <location>
        <begin position="252"/>
        <end position="274"/>
    </location>
</feature>
<feature type="transmembrane region" description="Helical" evidence="8">
    <location>
        <begin position="127"/>
        <end position="147"/>
    </location>
</feature>
<dbReference type="InterPro" id="IPR036259">
    <property type="entry name" value="MFS_trans_sf"/>
</dbReference>
<evidence type="ECO:0000313" key="10">
    <source>
        <dbReference type="EMBL" id="KAB1638787.1"/>
    </source>
</evidence>
<organism evidence="10 11">
    <name type="scientific">Ellagibacter isourolithinifaciens</name>
    <dbReference type="NCBI Taxonomy" id="2137581"/>
    <lineage>
        <taxon>Bacteria</taxon>
        <taxon>Bacillati</taxon>
        <taxon>Actinomycetota</taxon>
        <taxon>Coriobacteriia</taxon>
        <taxon>Eggerthellales</taxon>
        <taxon>Eggerthellaceae</taxon>
        <taxon>Ellagibacter</taxon>
    </lineage>
</organism>
<dbReference type="Proteomes" id="UP000468668">
    <property type="component" value="Unassembled WGS sequence"/>
</dbReference>
<feature type="region of interest" description="Disordered" evidence="7">
    <location>
        <begin position="473"/>
        <end position="495"/>
    </location>
</feature>
<evidence type="ECO:0000256" key="5">
    <source>
        <dbReference type="ARBA" id="ARBA00022989"/>
    </source>
</evidence>
<feature type="transmembrane region" description="Helical" evidence="8">
    <location>
        <begin position="65"/>
        <end position="83"/>
    </location>
</feature>
<gene>
    <name evidence="10" type="ORF">F8C90_08085</name>
</gene>
<evidence type="ECO:0000256" key="3">
    <source>
        <dbReference type="ARBA" id="ARBA00022475"/>
    </source>
</evidence>
<feature type="transmembrane region" description="Helical" evidence="8">
    <location>
        <begin position="280"/>
        <end position="301"/>
    </location>
</feature>
<keyword evidence="4 8" id="KW-0812">Transmembrane</keyword>
<dbReference type="InterPro" id="IPR011701">
    <property type="entry name" value="MFS"/>
</dbReference>
<comment type="subcellular location">
    <subcellularLocation>
        <location evidence="1">Cell membrane</location>
        <topology evidence="1">Multi-pass membrane protein</topology>
    </subcellularLocation>
</comment>
<dbReference type="PRINTS" id="PR01036">
    <property type="entry name" value="TCRTETB"/>
</dbReference>
<evidence type="ECO:0000259" key="9">
    <source>
        <dbReference type="PROSITE" id="PS50850"/>
    </source>
</evidence>
<keyword evidence="5 8" id="KW-1133">Transmembrane helix</keyword>
<dbReference type="SUPFAM" id="SSF103473">
    <property type="entry name" value="MFS general substrate transporter"/>
    <property type="match status" value="2"/>
</dbReference>
<accession>A0A6N6NM83</accession>
<dbReference type="InterPro" id="IPR004638">
    <property type="entry name" value="EmrB-like"/>
</dbReference>
<evidence type="ECO:0000256" key="7">
    <source>
        <dbReference type="SAM" id="MobiDB-lite"/>
    </source>
</evidence>
<sequence length="495" mass="50405">MGLYCGGFAGMYSETALNIALPQLSLAFGVDVSVTQWLVVGYMLVIGVVLPFASLLMKWFSARKLTLFALGAFFVGAVASAVAPSFPVALAGRAVQGIGTGLVLPIMFAMVLEVIPPHKIGAAMGTNALVIMFAPAIGPTLAGALIGAGSWRLVFASFAVIALVGIIFAWKFEVNPYKLTRPSIDAPSVALSVVGFGGIVLGAGMASSCGWASPIVLGGLVAGLVCLALYVRRQLSMEVPVIDMRIFSHQGFRVGAVCMMVNFGITLSAMYILPQFYQNGMLLAVAVTGVVMLPGGIVNALMSMISGRIYDRIGARGPAVCGFGLSIVGAAALLFATPESPLAYVIACHVVMMVGVPLAMSPCQTHALSSLPRELSTDGSTALNTMQQVLGAVCTAVATSLLTAGQASYAAAGGADATLAFTQGSHWGFAFALALAVVGFACALRIKVKKRANVGTGEVAAADAAARAAAKASAANVATGDGSSPRDAAKSGARA</sequence>
<feature type="transmembrane region" description="Helical" evidence="8">
    <location>
        <begin position="424"/>
        <end position="444"/>
    </location>
</feature>
<proteinExistence type="predicted"/>
<dbReference type="EMBL" id="WAJR01000021">
    <property type="protein sequence ID" value="KAB1638787.1"/>
    <property type="molecule type" value="Genomic_DNA"/>
</dbReference>
<name>A0A6N6NM83_9ACTN</name>
<comment type="caution">
    <text evidence="10">The sequence shown here is derived from an EMBL/GenBank/DDBJ whole genome shotgun (WGS) entry which is preliminary data.</text>
</comment>
<feature type="domain" description="Major facilitator superfamily (MFS) profile" evidence="9">
    <location>
        <begin position="1"/>
        <end position="451"/>
    </location>
</feature>
<dbReference type="Gene3D" id="1.20.1250.20">
    <property type="entry name" value="MFS general substrate transporter like domains"/>
    <property type="match status" value="1"/>
</dbReference>
<dbReference type="PANTHER" id="PTHR42718">
    <property type="entry name" value="MAJOR FACILITATOR SUPERFAMILY MULTIDRUG TRANSPORTER MFSC"/>
    <property type="match status" value="1"/>
</dbReference>
<feature type="transmembrane region" description="Helical" evidence="8">
    <location>
        <begin position="342"/>
        <end position="360"/>
    </location>
</feature>
<dbReference type="NCBIfam" id="TIGR00711">
    <property type="entry name" value="efflux_EmrB"/>
    <property type="match status" value="1"/>
</dbReference>
<dbReference type="AlphaFoldDB" id="A0A6N6NM83"/>
<evidence type="ECO:0000256" key="4">
    <source>
        <dbReference type="ARBA" id="ARBA00022692"/>
    </source>
</evidence>
<dbReference type="GO" id="GO:0022857">
    <property type="term" value="F:transmembrane transporter activity"/>
    <property type="evidence" value="ECO:0007669"/>
    <property type="project" value="InterPro"/>
</dbReference>
<feature type="transmembrane region" description="Helical" evidence="8">
    <location>
        <begin position="34"/>
        <end position="53"/>
    </location>
</feature>
<dbReference type="PANTHER" id="PTHR42718:SF43">
    <property type="entry name" value="LINCOMYCIN RESISTANCE PROTEIN LMRB"/>
    <property type="match status" value="1"/>
</dbReference>
<evidence type="ECO:0000256" key="1">
    <source>
        <dbReference type="ARBA" id="ARBA00004651"/>
    </source>
</evidence>
<reference evidence="10 11" key="1">
    <citation type="submission" date="2019-09" db="EMBL/GenBank/DDBJ databases">
        <title>Whole genome shotgun sequencing (WGS) of Ellagibacter isourolithinifaciens DSM 104140(T) and Adlercreutzia muris DSM 29508(T).</title>
        <authorList>
            <person name="Stoll D.A."/>
            <person name="Danylec N."/>
            <person name="Huch M."/>
        </authorList>
    </citation>
    <scope>NUCLEOTIDE SEQUENCE [LARGE SCALE GENOMIC DNA]</scope>
    <source>
        <strain evidence="10 11">DSM 104140</strain>
    </source>
</reference>